<name>A0A9N9GLN5_9GLOM</name>
<accession>A0A9N9GLN5</accession>
<gene>
    <name evidence="1" type="ORF">PBRASI_LOCUS8375</name>
</gene>
<dbReference type="Proteomes" id="UP000789739">
    <property type="component" value="Unassembled WGS sequence"/>
</dbReference>
<proteinExistence type="predicted"/>
<dbReference type="AlphaFoldDB" id="A0A9N9GLN5"/>
<dbReference type="EMBL" id="CAJVPI010001481">
    <property type="protein sequence ID" value="CAG8614860.1"/>
    <property type="molecule type" value="Genomic_DNA"/>
</dbReference>
<evidence type="ECO:0000313" key="2">
    <source>
        <dbReference type="Proteomes" id="UP000789739"/>
    </source>
</evidence>
<reference evidence="1" key="1">
    <citation type="submission" date="2021-06" db="EMBL/GenBank/DDBJ databases">
        <authorList>
            <person name="Kallberg Y."/>
            <person name="Tangrot J."/>
            <person name="Rosling A."/>
        </authorList>
    </citation>
    <scope>NUCLEOTIDE SEQUENCE</scope>
    <source>
        <strain evidence="1">BR232B</strain>
    </source>
</reference>
<evidence type="ECO:0000313" key="1">
    <source>
        <dbReference type="EMBL" id="CAG8614860.1"/>
    </source>
</evidence>
<comment type="caution">
    <text evidence="1">The sequence shown here is derived from an EMBL/GenBank/DDBJ whole genome shotgun (WGS) entry which is preliminary data.</text>
</comment>
<protein>
    <submittedName>
        <fullName evidence="1">11061_t:CDS:1</fullName>
    </submittedName>
</protein>
<keyword evidence="2" id="KW-1185">Reference proteome</keyword>
<organism evidence="1 2">
    <name type="scientific">Paraglomus brasilianum</name>
    <dbReference type="NCBI Taxonomy" id="144538"/>
    <lineage>
        <taxon>Eukaryota</taxon>
        <taxon>Fungi</taxon>
        <taxon>Fungi incertae sedis</taxon>
        <taxon>Mucoromycota</taxon>
        <taxon>Glomeromycotina</taxon>
        <taxon>Glomeromycetes</taxon>
        <taxon>Paraglomerales</taxon>
        <taxon>Paraglomeraceae</taxon>
        <taxon>Paraglomus</taxon>
    </lineage>
</organism>
<feature type="non-terminal residue" evidence="1">
    <location>
        <position position="152"/>
    </location>
</feature>
<sequence length="152" mass="17633">SKPERELSRSSVISYVDHHRGLEGDYHAKDLEIDLGISRCVPDRSHLPLWKSQRECWRIYHLLAAYWKSVEQGNVRMAIHITQIPRTLQSLNIKATYMTEEDALTRRRGRMNIRGDVSQYIIVTGSVYDATQPVERVGSMIEKVFSKEKTEC</sequence>